<dbReference type="Proteomes" id="UP001218188">
    <property type="component" value="Unassembled WGS sequence"/>
</dbReference>
<sequence length="307" mass="33023">MAFWNFRLWATAISFWTARLVEPPISSIVDLGYAEYQGAGSANNVTPGDSIPCAAFRWSEIQSPTIAGKHEWCSTASVQRNECFQGSTGHSPTDPLKSLATQIVDTKYRYFRVIYMCVGASNREVTNRVLAFVRSRSGASVNRVSLGFTPMRQAVNHIYICGGDDCVSASCFHPPHSNPAPQRYESSPEPRPMLLLTAVLPDTVHSSNKSWVHDGGSTENSGYARLAFSADTPSTSFLLVAGWIGAPGSSPTAALSTSTKGDGSSHATPTAAVLSPHSNSSVQMLNLDTRRLARCCQVHWLAAAASH</sequence>
<evidence type="ECO:0000256" key="1">
    <source>
        <dbReference type="SAM" id="MobiDB-lite"/>
    </source>
</evidence>
<name>A0AAD6S7F2_9AGAR</name>
<feature type="region of interest" description="Disordered" evidence="1">
    <location>
        <begin position="251"/>
        <end position="274"/>
    </location>
</feature>
<keyword evidence="2" id="KW-0732">Signal</keyword>
<evidence type="ECO:0000256" key="2">
    <source>
        <dbReference type="SAM" id="SignalP"/>
    </source>
</evidence>
<keyword evidence="4" id="KW-1185">Reference proteome</keyword>
<reference evidence="3" key="1">
    <citation type="submission" date="2023-03" db="EMBL/GenBank/DDBJ databases">
        <title>Massive genome expansion in bonnet fungi (Mycena s.s.) driven by repeated elements and novel gene families across ecological guilds.</title>
        <authorList>
            <consortium name="Lawrence Berkeley National Laboratory"/>
            <person name="Harder C.B."/>
            <person name="Miyauchi S."/>
            <person name="Viragh M."/>
            <person name="Kuo A."/>
            <person name="Thoen E."/>
            <person name="Andreopoulos B."/>
            <person name="Lu D."/>
            <person name="Skrede I."/>
            <person name="Drula E."/>
            <person name="Henrissat B."/>
            <person name="Morin E."/>
            <person name="Kohler A."/>
            <person name="Barry K."/>
            <person name="LaButti K."/>
            <person name="Morin E."/>
            <person name="Salamov A."/>
            <person name="Lipzen A."/>
            <person name="Mereny Z."/>
            <person name="Hegedus B."/>
            <person name="Baldrian P."/>
            <person name="Stursova M."/>
            <person name="Weitz H."/>
            <person name="Taylor A."/>
            <person name="Grigoriev I.V."/>
            <person name="Nagy L.G."/>
            <person name="Martin F."/>
            <person name="Kauserud H."/>
        </authorList>
    </citation>
    <scope>NUCLEOTIDE SEQUENCE</scope>
    <source>
        <strain evidence="3">CBHHK200</strain>
    </source>
</reference>
<feature type="compositionally biased region" description="Polar residues" evidence="1">
    <location>
        <begin position="251"/>
        <end position="268"/>
    </location>
</feature>
<protein>
    <submittedName>
        <fullName evidence="3">Uncharacterized protein</fullName>
    </submittedName>
</protein>
<evidence type="ECO:0000313" key="3">
    <source>
        <dbReference type="EMBL" id="KAJ7022007.1"/>
    </source>
</evidence>
<evidence type="ECO:0000313" key="4">
    <source>
        <dbReference type="Proteomes" id="UP001218188"/>
    </source>
</evidence>
<proteinExistence type="predicted"/>
<organism evidence="3 4">
    <name type="scientific">Mycena alexandri</name>
    <dbReference type="NCBI Taxonomy" id="1745969"/>
    <lineage>
        <taxon>Eukaryota</taxon>
        <taxon>Fungi</taxon>
        <taxon>Dikarya</taxon>
        <taxon>Basidiomycota</taxon>
        <taxon>Agaricomycotina</taxon>
        <taxon>Agaricomycetes</taxon>
        <taxon>Agaricomycetidae</taxon>
        <taxon>Agaricales</taxon>
        <taxon>Marasmiineae</taxon>
        <taxon>Mycenaceae</taxon>
        <taxon>Mycena</taxon>
    </lineage>
</organism>
<feature type="chain" id="PRO_5042104523" evidence="2">
    <location>
        <begin position="21"/>
        <end position="307"/>
    </location>
</feature>
<feature type="signal peptide" evidence="2">
    <location>
        <begin position="1"/>
        <end position="20"/>
    </location>
</feature>
<dbReference type="EMBL" id="JARJCM010000219">
    <property type="protein sequence ID" value="KAJ7022007.1"/>
    <property type="molecule type" value="Genomic_DNA"/>
</dbReference>
<comment type="caution">
    <text evidence="3">The sequence shown here is derived from an EMBL/GenBank/DDBJ whole genome shotgun (WGS) entry which is preliminary data.</text>
</comment>
<dbReference type="AlphaFoldDB" id="A0AAD6S7F2"/>
<gene>
    <name evidence="3" type="ORF">C8F04DRAFT_1194959</name>
</gene>
<accession>A0AAD6S7F2</accession>